<evidence type="ECO:0000313" key="3">
    <source>
        <dbReference type="Proteomes" id="UP000321424"/>
    </source>
</evidence>
<dbReference type="InterPro" id="IPR032407">
    <property type="entry name" value="MHB"/>
</dbReference>
<keyword evidence="3" id="KW-1185">Reference proteome</keyword>
<feature type="chain" id="PRO_5039378267" description="Hemophore-related protein" evidence="1">
    <location>
        <begin position="32"/>
        <end position="144"/>
    </location>
</feature>
<comment type="caution">
    <text evidence="2">The sequence shown here is derived from an EMBL/GenBank/DDBJ whole genome shotgun (WGS) entry which is preliminary data.</text>
</comment>
<dbReference type="OrthoDB" id="4558911at2"/>
<dbReference type="NCBIfam" id="TIGR04529">
    <property type="entry name" value="MTB_hemophore"/>
    <property type="match status" value="1"/>
</dbReference>
<organism evidence="2 3">
    <name type="scientific">Nocardia ninae NBRC 108245</name>
    <dbReference type="NCBI Taxonomy" id="1210091"/>
    <lineage>
        <taxon>Bacteria</taxon>
        <taxon>Bacillati</taxon>
        <taxon>Actinomycetota</taxon>
        <taxon>Actinomycetes</taxon>
        <taxon>Mycobacteriales</taxon>
        <taxon>Nocardiaceae</taxon>
        <taxon>Nocardia</taxon>
    </lineage>
</organism>
<evidence type="ECO:0000256" key="1">
    <source>
        <dbReference type="SAM" id="SignalP"/>
    </source>
</evidence>
<accession>A0A511MDQ8</accession>
<protein>
    <recommendedName>
        <fullName evidence="4">Hemophore-related protein</fullName>
    </recommendedName>
</protein>
<feature type="signal peptide" evidence="1">
    <location>
        <begin position="1"/>
        <end position="31"/>
    </location>
</feature>
<keyword evidence="1" id="KW-0732">Signal</keyword>
<sequence>MNSTKGDYMTMRKARYTIAALAFSGFSAATALFGSGAASADLATDLAPLMTTKCSFSQFDAAMRDMEPAVAAKFDADPIQKAVLQTALSQPVSQRQAAFEMFNKSFGQMSAMHANNTTTTDASADANADARAAIRKVTASCDRY</sequence>
<dbReference type="AlphaFoldDB" id="A0A511MDQ8"/>
<proteinExistence type="predicted"/>
<name>A0A511MDQ8_9NOCA</name>
<evidence type="ECO:0008006" key="4">
    <source>
        <dbReference type="Google" id="ProtNLM"/>
    </source>
</evidence>
<dbReference type="GO" id="GO:0020037">
    <property type="term" value="F:heme binding"/>
    <property type="evidence" value="ECO:0007669"/>
    <property type="project" value="InterPro"/>
</dbReference>
<dbReference type="Proteomes" id="UP000321424">
    <property type="component" value="Unassembled WGS sequence"/>
</dbReference>
<evidence type="ECO:0000313" key="2">
    <source>
        <dbReference type="EMBL" id="GEM38621.1"/>
    </source>
</evidence>
<gene>
    <name evidence="2" type="ORF">NN4_31400</name>
</gene>
<dbReference type="EMBL" id="BJXA01000017">
    <property type="protein sequence ID" value="GEM38621.1"/>
    <property type="molecule type" value="Genomic_DNA"/>
</dbReference>
<reference evidence="2 3" key="1">
    <citation type="submission" date="2019-07" db="EMBL/GenBank/DDBJ databases">
        <title>Whole genome shotgun sequence of Nocardia ninae NBRC 108245.</title>
        <authorList>
            <person name="Hosoyama A."/>
            <person name="Uohara A."/>
            <person name="Ohji S."/>
            <person name="Ichikawa N."/>
        </authorList>
    </citation>
    <scope>NUCLEOTIDE SEQUENCE [LARGE SCALE GENOMIC DNA]</scope>
    <source>
        <strain evidence="2 3">NBRC 108245</strain>
    </source>
</reference>